<proteinExistence type="predicted"/>
<feature type="region of interest" description="Disordered" evidence="1">
    <location>
        <begin position="1028"/>
        <end position="1110"/>
    </location>
</feature>
<feature type="compositionally biased region" description="Low complexity" evidence="1">
    <location>
        <begin position="1071"/>
        <end position="1083"/>
    </location>
</feature>
<feature type="compositionally biased region" description="Low complexity" evidence="1">
    <location>
        <begin position="493"/>
        <end position="516"/>
    </location>
</feature>
<name>A0AAD7HMU1_9AGAR</name>
<feature type="compositionally biased region" description="Basic and acidic residues" evidence="1">
    <location>
        <begin position="1198"/>
        <end position="1218"/>
    </location>
</feature>
<organism evidence="2 3">
    <name type="scientific">Mycena metata</name>
    <dbReference type="NCBI Taxonomy" id="1033252"/>
    <lineage>
        <taxon>Eukaryota</taxon>
        <taxon>Fungi</taxon>
        <taxon>Dikarya</taxon>
        <taxon>Basidiomycota</taxon>
        <taxon>Agaricomycotina</taxon>
        <taxon>Agaricomycetes</taxon>
        <taxon>Agaricomycetidae</taxon>
        <taxon>Agaricales</taxon>
        <taxon>Marasmiineae</taxon>
        <taxon>Mycenaceae</taxon>
        <taxon>Mycena</taxon>
    </lineage>
</organism>
<accession>A0AAD7HMU1</accession>
<evidence type="ECO:0000313" key="3">
    <source>
        <dbReference type="Proteomes" id="UP001215598"/>
    </source>
</evidence>
<protein>
    <submittedName>
        <fullName evidence="2">Uncharacterized protein</fullName>
    </submittedName>
</protein>
<comment type="caution">
    <text evidence="2">The sequence shown here is derived from an EMBL/GenBank/DDBJ whole genome shotgun (WGS) entry which is preliminary data.</text>
</comment>
<feature type="compositionally biased region" description="Basic and acidic residues" evidence="1">
    <location>
        <begin position="1328"/>
        <end position="1354"/>
    </location>
</feature>
<evidence type="ECO:0000313" key="2">
    <source>
        <dbReference type="EMBL" id="KAJ7723881.1"/>
    </source>
</evidence>
<feature type="compositionally biased region" description="Polar residues" evidence="1">
    <location>
        <begin position="1408"/>
        <end position="1419"/>
    </location>
</feature>
<keyword evidence="3" id="KW-1185">Reference proteome</keyword>
<feature type="region of interest" description="Disordered" evidence="1">
    <location>
        <begin position="706"/>
        <end position="765"/>
    </location>
</feature>
<feature type="compositionally biased region" description="Basic and acidic residues" evidence="1">
    <location>
        <begin position="738"/>
        <end position="750"/>
    </location>
</feature>
<feature type="region of interest" description="Disordered" evidence="1">
    <location>
        <begin position="1182"/>
        <end position="1222"/>
    </location>
</feature>
<feature type="compositionally biased region" description="Basic and acidic residues" evidence="1">
    <location>
        <begin position="1090"/>
        <end position="1104"/>
    </location>
</feature>
<gene>
    <name evidence="2" type="ORF">B0H16DRAFT_1472632</name>
</gene>
<feature type="compositionally biased region" description="Low complexity" evidence="1">
    <location>
        <begin position="23"/>
        <end position="41"/>
    </location>
</feature>
<feature type="compositionally biased region" description="Basic and acidic residues" evidence="1">
    <location>
        <begin position="1030"/>
        <end position="1043"/>
    </location>
</feature>
<reference evidence="2" key="1">
    <citation type="submission" date="2023-03" db="EMBL/GenBank/DDBJ databases">
        <title>Massive genome expansion in bonnet fungi (Mycena s.s.) driven by repeated elements and novel gene families across ecological guilds.</title>
        <authorList>
            <consortium name="Lawrence Berkeley National Laboratory"/>
            <person name="Harder C.B."/>
            <person name="Miyauchi S."/>
            <person name="Viragh M."/>
            <person name="Kuo A."/>
            <person name="Thoen E."/>
            <person name="Andreopoulos B."/>
            <person name="Lu D."/>
            <person name="Skrede I."/>
            <person name="Drula E."/>
            <person name="Henrissat B."/>
            <person name="Morin E."/>
            <person name="Kohler A."/>
            <person name="Barry K."/>
            <person name="LaButti K."/>
            <person name="Morin E."/>
            <person name="Salamov A."/>
            <person name="Lipzen A."/>
            <person name="Mereny Z."/>
            <person name="Hegedus B."/>
            <person name="Baldrian P."/>
            <person name="Stursova M."/>
            <person name="Weitz H."/>
            <person name="Taylor A."/>
            <person name="Grigoriev I.V."/>
            <person name="Nagy L.G."/>
            <person name="Martin F."/>
            <person name="Kauserud H."/>
        </authorList>
    </citation>
    <scope>NUCLEOTIDE SEQUENCE</scope>
    <source>
        <strain evidence="2">CBHHK182m</strain>
    </source>
</reference>
<evidence type="ECO:0000256" key="1">
    <source>
        <dbReference type="SAM" id="MobiDB-lite"/>
    </source>
</evidence>
<feature type="compositionally biased region" description="Basic and acidic residues" evidence="1">
    <location>
        <begin position="1374"/>
        <end position="1388"/>
    </location>
</feature>
<feature type="compositionally biased region" description="Polar residues" evidence="1">
    <location>
        <begin position="1060"/>
        <end position="1070"/>
    </location>
</feature>
<feature type="compositionally biased region" description="Basic residues" evidence="1">
    <location>
        <begin position="1044"/>
        <end position="1054"/>
    </location>
</feature>
<feature type="compositionally biased region" description="Low complexity" evidence="1">
    <location>
        <begin position="1182"/>
        <end position="1192"/>
    </location>
</feature>
<sequence>MHIPIPPDTTTTSRSLPAPTSPLPGTTTPAMGTTALAQDGAGRSDGGSGADNGHDGGRTASETRTTVYKGKALRSWPQLPAEVVRGAIGSLRMCLEWRFSRLSWCRSPRRTIAPPASILMWDGGALRHRAVGVRVVRSRVGFVDLIIFSCIPFWIWAGADARALVRVVTSSSSLRVVDMSGGRSRFMIYMSCTDARRRSMRVIFAASASRDVLPIPSWSAGGYTARCPRPRHPREQGRPDGTFHLALRPCFSYLPTLLRGGDAGDADDDAFYVHVHVSSALIATFHLMLVSPTLPLPATWEIPDLDPRLHGGNRYIPWHENQIYVAARDMREVELLMTVCPQWGLALEHHHFWNNALGLFDPLGQFAYLGWPPIQQHSNNSSSRAHQQQRLSPYLHLRALLAHACLPCRINAPLSAHGLGTASARRATSTLRLGALPLCKDHYERRRGRWCGVCLLDGELGRVVRGDNVKRAREELERAEALVRWVQGGGVLSGTNPTNSTNPNPSTGPGNPTSTNMHGPAYESRAAAADALARAQHFEAEGLRAIGAGAGLGPMLGLGAEPSGGITRNDDEAVFPGVHVTCRSCRAEWLWRFAILSAEVTSDPGAVGRGVPVGVGTLRDTVEDTENGKEEVMRSLGASGALPGVFEPQDRAVKGAVSAWVELGEGTVARVLQVAGERGWLRRHTRWGELMGQAVAAKRWSGEAPAAAGAGAERGRVAGAGGDDRPDYTGHAEVVFVTREDREREREQRRARARSASPDSVDRRRARNDTAAFANNAANVAAYASAGYTANTEYEEYDDEYEDYDDDDDSLDDFDEEDEEELASALELNVKEMALGDWARAKILDGAWLAPADVYYNNRVPGWVLPLSSKLALTVLSFADHPDIDVPAVHPVAWAISRPSSPPPSHSTTSSSAMDTTDTLLVAAAPADQRHPGPHGPSPPTYQLAEAAHHAHMRQMRTLLLPAFRNVVRRIVVECALDAAEAAAGVGVRKPLDPAMRAARMTLAEVVAQVREEEGIWFDGMDWSAKRRNAREQEEAEARERERHGHGHGERRHRTEGSDDSSAGTPRTSDTSPVLSTSTLGTTPSPPPLGEHRKDKADEEDRRQRVAAAAMAVERQPTIAVMPVLESPRLLRPIPYIPETIAHLPQYSLEALRMVWREACAPLYHCRCSVCERAMAAAQAAQGGNPAKAAPTTPGPPAKDKDDTHTHTHAAHKEHGGKDGPWVLHIPAEDETDGRGADSVVSLVEEDDGLTAQERYWKQMDEQEGPGAYEREMELIADMAAGKWGAYGEERNATTSDEGEYEDEDGLEGGGLGPAWAAIEDVDVEMSYGDKDKGRKRSVDELEEGGDRDGDRARGGTPPKRARTVHPSIRLVKRRSEELDAGDARDAETASTGSAPKRPRVERAESPPDSNSTPGTASEASAYEAELRYPTAAR</sequence>
<feature type="region of interest" description="Disordered" evidence="1">
    <location>
        <begin position="1"/>
        <end position="64"/>
    </location>
</feature>
<feature type="region of interest" description="Disordered" evidence="1">
    <location>
        <begin position="489"/>
        <end position="520"/>
    </location>
</feature>
<dbReference type="Proteomes" id="UP001215598">
    <property type="component" value="Unassembled WGS sequence"/>
</dbReference>
<feature type="compositionally biased region" description="Acidic residues" evidence="1">
    <location>
        <begin position="1297"/>
        <end position="1307"/>
    </location>
</feature>
<dbReference type="EMBL" id="JARKIB010000207">
    <property type="protein sequence ID" value="KAJ7723881.1"/>
    <property type="molecule type" value="Genomic_DNA"/>
</dbReference>
<feature type="region of interest" description="Disordered" evidence="1">
    <location>
        <begin position="1291"/>
        <end position="1434"/>
    </location>
</feature>